<dbReference type="AlphaFoldDB" id="A0A7E4WAY6"/>
<sequence length="472" mass="51542">MESVSSNNTYGYTSSAMWEHERKVREAAVSPVGGNSISLGDADAREYLPQFIVRRFGDELPVMADGCSLRAKLKPDEGVLKYRYTVSWFEDGPIHQEIEKRKLDAKVLKKASVPKAKASSVGDCTKSSKSRCCEGDTSKLPTTTASEYATIQSHEVNVELAKAHENSVPNVRLCDGPCGAMRSVADLRILGRCDHAICTLCVVNAPMIPQEDGSMGCCNKRCFAADIISRIPDEKRKHQLYQVLFNGKNWEPIFKLYTGDARRSAMPRRDASLYSSASSRNVSSSKSASFVSSACGSSSTAPSNSAVTPLTTQSGLARYQASSAPSGSSTSTSSKSYSSLTDASSQYSELRFANEMLMLNLIVLESSYFSTIKRHRFEQEVSAKTPFFDAVEALMGSSASRNLFNKQTRIFYCTTDTFNPAAILEVDVSKYGKLPINVFANNLGVASFLIDYTNKIVKGSRPLYKPPGVIKA</sequence>
<dbReference type="PANTHER" id="PTHR31430">
    <property type="entry name" value="PROTEIN CBG22332-RELATED"/>
    <property type="match status" value="1"/>
</dbReference>
<feature type="compositionally biased region" description="Low complexity" evidence="1">
    <location>
        <begin position="321"/>
        <end position="339"/>
    </location>
</feature>
<protein>
    <submittedName>
        <fullName evidence="3">RING-type domain-containing protein</fullName>
    </submittedName>
</protein>
<name>A0A7E4WAY6_PANRE</name>
<accession>A0A7E4WAY6</accession>
<evidence type="ECO:0000313" key="3">
    <source>
        <dbReference type="WBParaSite" id="Pan_g9079.t1"/>
    </source>
</evidence>
<dbReference type="Proteomes" id="UP000492821">
    <property type="component" value="Unassembled WGS sequence"/>
</dbReference>
<keyword evidence="2" id="KW-1185">Reference proteome</keyword>
<reference evidence="2" key="1">
    <citation type="journal article" date="2013" name="Genetics">
        <title>The draft genome and transcriptome of Panagrellus redivivus are shaped by the harsh demands of a free-living lifestyle.</title>
        <authorList>
            <person name="Srinivasan J."/>
            <person name="Dillman A.R."/>
            <person name="Macchietto M.G."/>
            <person name="Heikkinen L."/>
            <person name="Lakso M."/>
            <person name="Fracchia K.M."/>
            <person name="Antoshechkin I."/>
            <person name="Mortazavi A."/>
            <person name="Wong G."/>
            <person name="Sternberg P.W."/>
        </authorList>
    </citation>
    <scope>NUCLEOTIDE SEQUENCE [LARGE SCALE GENOMIC DNA]</scope>
    <source>
        <strain evidence="2">MT8872</strain>
    </source>
</reference>
<dbReference type="WBParaSite" id="Pan_g9079.t1">
    <property type="protein sequence ID" value="Pan_g9079.t1"/>
    <property type="gene ID" value="Pan_g9079"/>
</dbReference>
<dbReference type="PANTHER" id="PTHR31430:SF4">
    <property type="entry name" value="RING-TYPE DOMAIN-CONTAINING PROTEIN"/>
    <property type="match status" value="1"/>
</dbReference>
<organism evidence="2 3">
    <name type="scientific">Panagrellus redivivus</name>
    <name type="common">Microworm</name>
    <dbReference type="NCBI Taxonomy" id="6233"/>
    <lineage>
        <taxon>Eukaryota</taxon>
        <taxon>Metazoa</taxon>
        <taxon>Ecdysozoa</taxon>
        <taxon>Nematoda</taxon>
        <taxon>Chromadorea</taxon>
        <taxon>Rhabditida</taxon>
        <taxon>Tylenchina</taxon>
        <taxon>Panagrolaimomorpha</taxon>
        <taxon>Panagrolaimoidea</taxon>
        <taxon>Panagrolaimidae</taxon>
        <taxon>Panagrellus</taxon>
    </lineage>
</organism>
<evidence type="ECO:0000256" key="1">
    <source>
        <dbReference type="SAM" id="MobiDB-lite"/>
    </source>
</evidence>
<proteinExistence type="predicted"/>
<reference evidence="3" key="2">
    <citation type="submission" date="2020-10" db="UniProtKB">
        <authorList>
            <consortium name="WormBaseParasite"/>
        </authorList>
    </citation>
    <scope>IDENTIFICATION</scope>
</reference>
<feature type="region of interest" description="Disordered" evidence="1">
    <location>
        <begin position="318"/>
        <end position="339"/>
    </location>
</feature>
<evidence type="ECO:0000313" key="2">
    <source>
        <dbReference type="Proteomes" id="UP000492821"/>
    </source>
</evidence>